<evidence type="ECO:0000313" key="3">
    <source>
        <dbReference type="Proteomes" id="UP000077824"/>
    </source>
</evidence>
<dbReference type="RefSeq" id="WP_066752324.1">
    <property type="nucleotide sequence ID" value="NZ_CP015199.1"/>
</dbReference>
<dbReference type="STRING" id="1685010.A0O34_05635"/>
<evidence type="ECO:0000313" key="2">
    <source>
        <dbReference type="EMBL" id="ANF50036.1"/>
    </source>
</evidence>
<dbReference type="EMBL" id="CP015199">
    <property type="protein sequence ID" value="ANF50036.1"/>
    <property type="molecule type" value="Genomic_DNA"/>
</dbReference>
<dbReference type="InterPro" id="IPR014710">
    <property type="entry name" value="RmlC-like_jellyroll"/>
</dbReference>
<organism evidence="2 3">
    <name type="scientific">Chryseobacterium glaciei</name>
    <dbReference type="NCBI Taxonomy" id="1685010"/>
    <lineage>
        <taxon>Bacteria</taxon>
        <taxon>Pseudomonadati</taxon>
        <taxon>Bacteroidota</taxon>
        <taxon>Flavobacteriia</taxon>
        <taxon>Flavobacteriales</taxon>
        <taxon>Weeksellaceae</taxon>
        <taxon>Chryseobacterium group</taxon>
        <taxon>Chryseobacterium</taxon>
    </lineage>
</organism>
<dbReference type="Pfam" id="PF17954">
    <property type="entry name" value="Pirin_C_2"/>
    <property type="match status" value="1"/>
</dbReference>
<protein>
    <recommendedName>
        <fullName evidence="1">Quercetin 2,3-dioxygenase C-terminal cupin domain-containing protein</fullName>
    </recommendedName>
</protein>
<dbReference type="Gene3D" id="2.60.120.10">
    <property type="entry name" value="Jelly Rolls"/>
    <property type="match status" value="1"/>
</dbReference>
<gene>
    <name evidence="2" type="ORF">A0O34_05635</name>
</gene>
<reference evidence="2 3" key="1">
    <citation type="submission" date="2016-04" db="EMBL/GenBank/DDBJ databases">
        <title>Complete Genome Sequence of Chryseobacterium sp. IHBB 10212.</title>
        <authorList>
            <person name="Pal M."/>
            <person name="Swarnkar M.K."/>
            <person name="Kaushal K."/>
            <person name="Chhibber S."/>
            <person name="Singh A.K."/>
            <person name="Gulati A."/>
        </authorList>
    </citation>
    <scope>NUCLEOTIDE SEQUENCE [LARGE SCALE GENOMIC DNA]</scope>
    <source>
        <strain evidence="2 3">IHBB 10212</strain>
    </source>
</reference>
<name>A0A172XSZ5_9FLAO</name>
<dbReference type="InterPro" id="IPR041602">
    <property type="entry name" value="Quercetinase_C"/>
</dbReference>
<dbReference type="OrthoDB" id="321327at2"/>
<dbReference type="Proteomes" id="UP000077824">
    <property type="component" value="Chromosome"/>
</dbReference>
<dbReference type="KEGG" id="chh:A0O34_05635"/>
<dbReference type="AlphaFoldDB" id="A0A172XSZ5"/>
<keyword evidence="3" id="KW-1185">Reference proteome</keyword>
<evidence type="ECO:0000259" key="1">
    <source>
        <dbReference type="Pfam" id="PF17954"/>
    </source>
</evidence>
<feature type="domain" description="Quercetin 2,3-dioxygenase C-terminal cupin" evidence="1">
    <location>
        <begin position="152"/>
        <end position="214"/>
    </location>
</feature>
<sequence length="214" mass="24552">MLVQSPSRICKSNLSVWKKENSSAFNEISFSEENSKLRKVSEIVLDKNGSYDFEYKENCTILMIVLYGEIVINDFEKPISAEQIFTLKSSESNFLTLKNNLPSEKADVLILELKSKTSENSFSIENLNLNEKNTLIQISKNLECPNFIGLYEGRKEQEYSLYEKGKSIFGMVINGAFELQNRLMETRDAIILNEIEMLEFEALSENALIILFEV</sequence>
<proteinExistence type="predicted"/>
<accession>A0A172XSZ5</accession>